<dbReference type="PANTHER" id="PTHR47481:SF41">
    <property type="entry name" value="COPIA-LIKE POLYPROTEIN_RETROTRANSPOSON"/>
    <property type="match status" value="1"/>
</dbReference>
<dbReference type="Proteomes" id="UP000015105">
    <property type="component" value="Chromosome 1D"/>
</dbReference>
<dbReference type="Gramene" id="AET1Gv20203700.1">
    <property type="protein sequence ID" value="AET1Gv20203700.1"/>
    <property type="gene ID" value="AET1Gv20203700"/>
</dbReference>
<name>A0A452XXK9_AEGTS</name>
<reference evidence="2" key="4">
    <citation type="submission" date="2019-03" db="UniProtKB">
        <authorList>
            <consortium name="EnsemblPlants"/>
        </authorList>
    </citation>
    <scope>IDENTIFICATION</scope>
</reference>
<accession>A0A452XXK9</accession>
<feature type="compositionally biased region" description="Basic residues" evidence="1">
    <location>
        <begin position="14"/>
        <end position="30"/>
    </location>
</feature>
<reference evidence="2" key="3">
    <citation type="journal article" date="2017" name="Nature">
        <title>Genome sequence of the progenitor of the wheat D genome Aegilops tauschii.</title>
        <authorList>
            <person name="Luo M.C."/>
            <person name="Gu Y.Q."/>
            <person name="Puiu D."/>
            <person name="Wang H."/>
            <person name="Twardziok S.O."/>
            <person name="Deal K.R."/>
            <person name="Huo N."/>
            <person name="Zhu T."/>
            <person name="Wang L."/>
            <person name="Wang Y."/>
            <person name="McGuire P.E."/>
            <person name="Liu S."/>
            <person name="Long H."/>
            <person name="Ramasamy R.K."/>
            <person name="Rodriguez J.C."/>
            <person name="Van S.L."/>
            <person name="Yuan L."/>
            <person name="Wang Z."/>
            <person name="Xia Z."/>
            <person name="Xiao L."/>
            <person name="Anderson O.D."/>
            <person name="Ouyang S."/>
            <person name="Liang Y."/>
            <person name="Zimin A.V."/>
            <person name="Pertea G."/>
            <person name="Qi P."/>
            <person name="Bennetzen J.L."/>
            <person name="Dai X."/>
            <person name="Dawson M.W."/>
            <person name="Muller H.G."/>
            <person name="Kugler K."/>
            <person name="Rivarola-Duarte L."/>
            <person name="Spannagl M."/>
            <person name="Mayer K.F.X."/>
            <person name="Lu F.H."/>
            <person name="Bevan M.W."/>
            <person name="Leroy P."/>
            <person name="Li P."/>
            <person name="You F.M."/>
            <person name="Sun Q."/>
            <person name="Liu Z."/>
            <person name="Lyons E."/>
            <person name="Wicker T."/>
            <person name="Salzberg S.L."/>
            <person name="Devos K.M."/>
            <person name="Dvorak J."/>
        </authorList>
    </citation>
    <scope>NUCLEOTIDE SEQUENCE [LARGE SCALE GENOMIC DNA]</scope>
    <source>
        <strain evidence="2">cv. AL8/78</strain>
    </source>
</reference>
<sequence length="301" mass="31785">MAPHRPDPPPAPLLHHHRRPVRGRSRRGQHRLSRRVWSQLRDFFPANQPAQAVHLSAEFRALTQGDLRVAEYCGRLKALADALADVDEPVTDRTLTLQLLRGLSRRYQELTQDARDRSDGSSALSIGLGGGGSSSSGDRGSSSTDCGKAPMERGGSGSSGGHPDRGRGRGRVRGRGRGHPGGRGHATPPAGAGQTPWLGYFAPWGAPFPPPARAPWVPPNAAGVLGPRPTAPQQAYPLMYAGPSAPPSHPPSWDPAALYSALNQMTLQQPGATDWYLDTGASAHVTGNAGPGNADPPNEAQ</sequence>
<keyword evidence="3" id="KW-1185">Reference proteome</keyword>
<reference evidence="3" key="1">
    <citation type="journal article" date="2014" name="Science">
        <title>Ancient hybridizations among the ancestral genomes of bread wheat.</title>
        <authorList>
            <consortium name="International Wheat Genome Sequencing Consortium,"/>
            <person name="Marcussen T."/>
            <person name="Sandve S.R."/>
            <person name="Heier L."/>
            <person name="Spannagl M."/>
            <person name="Pfeifer M."/>
            <person name="Jakobsen K.S."/>
            <person name="Wulff B.B."/>
            <person name="Steuernagel B."/>
            <person name="Mayer K.F."/>
            <person name="Olsen O.A."/>
        </authorList>
    </citation>
    <scope>NUCLEOTIDE SEQUENCE [LARGE SCALE GENOMIC DNA]</scope>
    <source>
        <strain evidence="3">cv. AL8/78</strain>
    </source>
</reference>
<reference evidence="3" key="2">
    <citation type="journal article" date="2017" name="Nat. Plants">
        <title>The Aegilops tauschii genome reveals multiple impacts of transposons.</title>
        <authorList>
            <person name="Zhao G."/>
            <person name="Zou C."/>
            <person name="Li K."/>
            <person name="Wang K."/>
            <person name="Li T."/>
            <person name="Gao L."/>
            <person name="Zhang X."/>
            <person name="Wang H."/>
            <person name="Yang Z."/>
            <person name="Liu X."/>
            <person name="Jiang W."/>
            <person name="Mao L."/>
            <person name="Kong X."/>
            <person name="Jiao Y."/>
            <person name="Jia J."/>
        </authorList>
    </citation>
    <scope>NUCLEOTIDE SEQUENCE [LARGE SCALE GENOMIC DNA]</scope>
    <source>
        <strain evidence="3">cv. AL8/78</strain>
    </source>
</reference>
<dbReference type="Pfam" id="PF14223">
    <property type="entry name" value="Retrotran_gag_2"/>
    <property type="match status" value="1"/>
</dbReference>
<organism evidence="2 3">
    <name type="scientific">Aegilops tauschii subsp. strangulata</name>
    <name type="common">Goatgrass</name>
    <dbReference type="NCBI Taxonomy" id="200361"/>
    <lineage>
        <taxon>Eukaryota</taxon>
        <taxon>Viridiplantae</taxon>
        <taxon>Streptophyta</taxon>
        <taxon>Embryophyta</taxon>
        <taxon>Tracheophyta</taxon>
        <taxon>Spermatophyta</taxon>
        <taxon>Magnoliopsida</taxon>
        <taxon>Liliopsida</taxon>
        <taxon>Poales</taxon>
        <taxon>Poaceae</taxon>
        <taxon>BOP clade</taxon>
        <taxon>Pooideae</taxon>
        <taxon>Triticodae</taxon>
        <taxon>Triticeae</taxon>
        <taxon>Triticinae</taxon>
        <taxon>Aegilops</taxon>
    </lineage>
</organism>
<feature type="region of interest" description="Disordered" evidence="1">
    <location>
        <begin position="111"/>
        <end position="196"/>
    </location>
</feature>
<proteinExistence type="predicted"/>
<feature type="compositionally biased region" description="Basic residues" evidence="1">
    <location>
        <begin position="168"/>
        <end position="182"/>
    </location>
</feature>
<evidence type="ECO:0000313" key="2">
    <source>
        <dbReference type="EnsemblPlants" id="AET1Gv20203700.1"/>
    </source>
</evidence>
<evidence type="ECO:0000256" key="1">
    <source>
        <dbReference type="SAM" id="MobiDB-lite"/>
    </source>
</evidence>
<dbReference type="PANTHER" id="PTHR47481">
    <property type="match status" value="1"/>
</dbReference>
<dbReference type="EnsemblPlants" id="AET1Gv20203700.1">
    <property type="protein sequence ID" value="AET1Gv20203700.1"/>
    <property type="gene ID" value="AET1Gv20203700"/>
</dbReference>
<evidence type="ECO:0000313" key="3">
    <source>
        <dbReference type="Proteomes" id="UP000015105"/>
    </source>
</evidence>
<dbReference type="AlphaFoldDB" id="A0A452XXK9"/>
<feature type="region of interest" description="Disordered" evidence="1">
    <location>
        <begin position="282"/>
        <end position="301"/>
    </location>
</feature>
<protein>
    <submittedName>
        <fullName evidence="2">Uncharacterized protein</fullName>
    </submittedName>
</protein>
<feature type="region of interest" description="Disordered" evidence="1">
    <location>
        <begin position="1"/>
        <end position="30"/>
    </location>
</feature>
<reference evidence="2" key="5">
    <citation type="journal article" date="2021" name="G3 (Bethesda)">
        <title>Aegilops tauschii genome assembly Aet v5.0 features greater sequence contiguity and improved annotation.</title>
        <authorList>
            <person name="Wang L."/>
            <person name="Zhu T."/>
            <person name="Rodriguez J.C."/>
            <person name="Deal K.R."/>
            <person name="Dubcovsky J."/>
            <person name="McGuire P.E."/>
            <person name="Lux T."/>
            <person name="Spannagl M."/>
            <person name="Mayer K.F.X."/>
            <person name="Baldrich P."/>
            <person name="Meyers B.C."/>
            <person name="Huo N."/>
            <person name="Gu Y.Q."/>
            <person name="Zhou H."/>
            <person name="Devos K.M."/>
            <person name="Bennetzen J.L."/>
            <person name="Unver T."/>
            <person name="Budak H."/>
            <person name="Gulick P.J."/>
            <person name="Galiba G."/>
            <person name="Kalapos B."/>
            <person name="Nelson D.R."/>
            <person name="Li P."/>
            <person name="You F.M."/>
            <person name="Luo M.C."/>
            <person name="Dvorak J."/>
        </authorList>
    </citation>
    <scope>NUCLEOTIDE SEQUENCE [LARGE SCALE GENOMIC DNA]</scope>
    <source>
        <strain evidence="2">cv. AL8/78</strain>
    </source>
</reference>